<evidence type="ECO:0000313" key="2">
    <source>
        <dbReference type="Proteomes" id="UP000235392"/>
    </source>
</evidence>
<comment type="caution">
    <text evidence="1">The sequence shown here is derived from an EMBL/GenBank/DDBJ whole genome shotgun (WGS) entry which is preliminary data.</text>
</comment>
<dbReference type="AlphaFoldDB" id="A0A2N5TZS5"/>
<sequence>MEQADEALFDSIGMECDSTSNTASLACDPFESLKQSDFRLFDPVDDPHDNREDAIDWDDYLFEGISQLMEEEVDPEFVAQMLSNELDNPYVGLTAPLLGKCAPPGAYLAPPGAYLAPPGARQWLVRGWRRQPYPYVNPHLVFYPEDTHGVNVSSSFQASKWLKDLSPKIRPPMAVNNKKHFLIFEPAQLLTGKIVVPVFFTPNPASFMPSVPFQPLKNSLVITSSA</sequence>
<name>A0A2N5TZS5_9BASI</name>
<dbReference type="PANTHER" id="PTHR31912">
    <property type="entry name" value="IP13529P"/>
    <property type="match status" value="1"/>
</dbReference>
<gene>
    <name evidence="1" type="ORF">PCASD_16022</name>
</gene>
<dbReference type="EMBL" id="PGCI01000280">
    <property type="protein sequence ID" value="PLW31006.1"/>
    <property type="molecule type" value="Genomic_DNA"/>
</dbReference>
<protein>
    <submittedName>
        <fullName evidence="1">Uncharacterized protein</fullName>
    </submittedName>
</protein>
<dbReference type="Proteomes" id="UP000235392">
    <property type="component" value="Unassembled WGS sequence"/>
</dbReference>
<accession>A0A2N5TZS5</accession>
<organism evidence="1 2">
    <name type="scientific">Puccinia coronata f. sp. avenae</name>
    <dbReference type="NCBI Taxonomy" id="200324"/>
    <lineage>
        <taxon>Eukaryota</taxon>
        <taxon>Fungi</taxon>
        <taxon>Dikarya</taxon>
        <taxon>Basidiomycota</taxon>
        <taxon>Pucciniomycotina</taxon>
        <taxon>Pucciniomycetes</taxon>
        <taxon>Pucciniales</taxon>
        <taxon>Pucciniaceae</taxon>
        <taxon>Puccinia</taxon>
    </lineage>
</organism>
<proteinExistence type="predicted"/>
<evidence type="ECO:0000313" key="1">
    <source>
        <dbReference type="EMBL" id="PLW31006.1"/>
    </source>
</evidence>
<dbReference type="PANTHER" id="PTHR31912:SF34">
    <property type="entry name" value="NOTOCHORD-RELATED PROTEIN"/>
    <property type="match status" value="1"/>
</dbReference>
<reference evidence="1 2" key="1">
    <citation type="submission" date="2017-11" db="EMBL/GenBank/DDBJ databases">
        <title>De novo assembly and phasing of dikaryotic genomes from two isolates of Puccinia coronata f. sp. avenae, the causal agent of oat crown rust.</title>
        <authorList>
            <person name="Miller M.E."/>
            <person name="Zhang Y."/>
            <person name="Omidvar V."/>
            <person name="Sperschneider J."/>
            <person name="Schwessinger B."/>
            <person name="Raley C."/>
            <person name="Palmer J.M."/>
            <person name="Garnica D."/>
            <person name="Upadhyaya N."/>
            <person name="Rathjen J."/>
            <person name="Taylor J.M."/>
            <person name="Park R.F."/>
            <person name="Dodds P.N."/>
            <person name="Hirsch C.D."/>
            <person name="Kianian S.F."/>
            <person name="Figueroa M."/>
        </authorList>
    </citation>
    <scope>NUCLEOTIDE SEQUENCE [LARGE SCALE GENOMIC DNA]</scope>
    <source>
        <strain evidence="1">12SD80</strain>
    </source>
</reference>